<dbReference type="AlphaFoldDB" id="A0AAN9LHM7"/>
<keyword evidence="2" id="KW-1185">Reference proteome</keyword>
<evidence type="ECO:0000313" key="1">
    <source>
        <dbReference type="EMBL" id="KAK7336046.1"/>
    </source>
</evidence>
<accession>A0AAN9LHM7</accession>
<name>A0AAN9LHM7_CANGL</name>
<sequence length="91" mass="10205">MSIFRASYNCESAIMTMAVAPKHVGRWVLTEPAQPENDAWNTHFSCCVFPRATLRDFHRYGGDPVAVAARSCSFLILPATLLSRLCRFRGL</sequence>
<reference evidence="1 2" key="1">
    <citation type="submission" date="2024-01" db="EMBL/GenBank/DDBJ databases">
        <title>The genomes of 5 underutilized Papilionoideae crops provide insights into root nodulation and disease resistanc.</title>
        <authorList>
            <person name="Jiang F."/>
        </authorList>
    </citation>
    <scope>NUCLEOTIDE SEQUENCE [LARGE SCALE GENOMIC DNA]</scope>
    <source>
        <strain evidence="1">LVBAO_FW01</strain>
        <tissue evidence="1">Leaves</tissue>
    </source>
</reference>
<protein>
    <submittedName>
        <fullName evidence="1">Uncharacterized protein</fullName>
    </submittedName>
</protein>
<dbReference type="EMBL" id="JAYMYQ010000004">
    <property type="protein sequence ID" value="KAK7336046.1"/>
    <property type="molecule type" value="Genomic_DNA"/>
</dbReference>
<gene>
    <name evidence="1" type="ORF">VNO77_16574</name>
</gene>
<evidence type="ECO:0000313" key="2">
    <source>
        <dbReference type="Proteomes" id="UP001367508"/>
    </source>
</evidence>
<organism evidence="1 2">
    <name type="scientific">Canavalia gladiata</name>
    <name type="common">Sword bean</name>
    <name type="synonym">Dolichos gladiatus</name>
    <dbReference type="NCBI Taxonomy" id="3824"/>
    <lineage>
        <taxon>Eukaryota</taxon>
        <taxon>Viridiplantae</taxon>
        <taxon>Streptophyta</taxon>
        <taxon>Embryophyta</taxon>
        <taxon>Tracheophyta</taxon>
        <taxon>Spermatophyta</taxon>
        <taxon>Magnoliopsida</taxon>
        <taxon>eudicotyledons</taxon>
        <taxon>Gunneridae</taxon>
        <taxon>Pentapetalae</taxon>
        <taxon>rosids</taxon>
        <taxon>fabids</taxon>
        <taxon>Fabales</taxon>
        <taxon>Fabaceae</taxon>
        <taxon>Papilionoideae</taxon>
        <taxon>50 kb inversion clade</taxon>
        <taxon>NPAAA clade</taxon>
        <taxon>indigoferoid/millettioid clade</taxon>
        <taxon>Phaseoleae</taxon>
        <taxon>Canavalia</taxon>
    </lineage>
</organism>
<proteinExistence type="predicted"/>
<dbReference type="Proteomes" id="UP001367508">
    <property type="component" value="Unassembled WGS sequence"/>
</dbReference>
<comment type="caution">
    <text evidence="1">The sequence shown here is derived from an EMBL/GenBank/DDBJ whole genome shotgun (WGS) entry which is preliminary data.</text>
</comment>